<reference evidence="1 2" key="1">
    <citation type="submission" date="2018-08" db="EMBL/GenBank/DDBJ databases">
        <title>Recombination of ecologically and evolutionarily significant loci maintains genetic cohesion in the Pseudomonas syringae species complex.</title>
        <authorList>
            <person name="Dillon M."/>
            <person name="Thakur S."/>
            <person name="Almeida R.N.D."/>
            <person name="Weir B.S."/>
            <person name="Guttman D.S."/>
        </authorList>
    </citation>
    <scope>NUCLEOTIDE SEQUENCE [LARGE SCALE GENOMIC DNA]</scope>
    <source>
        <strain evidence="1 2">ICMP 11281</strain>
    </source>
</reference>
<dbReference type="Proteomes" id="UP000271631">
    <property type="component" value="Unassembled WGS sequence"/>
</dbReference>
<sequence>FRTKPSVYKGMSEKIKQYFMRADSPVNHVHMPFDGMKFCRAMVGHVLSATTVKECLQKPVPIPYYAPLQKFVTGDDTATDGTHDFYVWFYPHRRHMSIKMFTCRNHGHIATLSLLSFFPLGKL</sequence>
<evidence type="ECO:0000313" key="1">
    <source>
        <dbReference type="EMBL" id="RMV34292.1"/>
    </source>
</evidence>
<name>A0A3M6BRX2_PSEYM</name>
<proteinExistence type="predicted"/>
<dbReference type="EMBL" id="RBUQ01000225">
    <property type="protein sequence ID" value="RMV34292.1"/>
    <property type="molecule type" value="Genomic_DNA"/>
</dbReference>
<dbReference type="AlphaFoldDB" id="A0A3M6BRX2"/>
<organism evidence="1 2">
    <name type="scientific">Pseudomonas syringae pv. maculicola</name>
    <dbReference type="NCBI Taxonomy" id="59511"/>
    <lineage>
        <taxon>Bacteria</taxon>
        <taxon>Pseudomonadati</taxon>
        <taxon>Pseudomonadota</taxon>
        <taxon>Gammaproteobacteria</taxon>
        <taxon>Pseudomonadales</taxon>
        <taxon>Pseudomonadaceae</taxon>
        <taxon>Pseudomonas</taxon>
    </lineage>
</organism>
<evidence type="ECO:0000313" key="2">
    <source>
        <dbReference type="Proteomes" id="UP000271631"/>
    </source>
</evidence>
<protein>
    <submittedName>
        <fullName evidence="1">Uncharacterized protein</fullName>
    </submittedName>
</protein>
<comment type="caution">
    <text evidence="1">The sequence shown here is derived from an EMBL/GenBank/DDBJ whole genome shotgun (WGS) entry which is preliminary data.</text>
</comment>
<gene>
    <name evidence="1" type="ORF">ALP13_02920</name>
</gene>
<feature type="non-terminal residue" evidence="1">
    <location>
        <position position="1"/>
    </location>
</feature>
<accession>A0A3M6BRX2</accession>